<sequence length="137" mass="14891">MTYAMGNSLQMAIYSRLASDPALESLIDGAIFDAVPQVAPDLFVALGPEDVTDRSDQTGSGARHDLRISVVTSRDGFMAAKAVAAQVSDSLLSAALVMSRGRVVSLRFLKAKARRDEGEDTRRIDLWFRARLDDETS</sequence>
<gene>
    <name evidence="1" type="ORF">JANAI62_22760</name>
</gene>
<dbReference type="RefSeq" id="WP_220749159.1">
    <property type="nucleotide sequence ID" value="NZ_BPFH01000004.1"/>
</dbReference>
<dbReference type="EMBL" id="BPFH01000004">
    <property type="protein sequence ID" value="GIT95653.1"/>
    <property type="molecule type" value="Genomic_DNA"/>
</dbReference>
<dbReference type="InterPro" id="IPR021508">
    <property type="entry name" value="Gp17-like"/>
</dbReference>
<reference evidence="1 2" key="1">
    <citation type="submission" date="2021-05" db="EMBL/GenBank/DDBJ databases">
        <title>Bacteria Genome sequencing.</title>
        <authorList>
            <person name="Takabe Y."/>
            <person name="Nakajima Y."/>
            <person name="Suzuki S."/>
            <person name="Shiozaki T."/>
        </authorList>
    </citation>
    <scope>NUCLEOTIDE SEQUENCE [LARGE SCALE GENOMIC DNA]</scope>
    <source>
        <strain evidence="1 2">AI_62</strain>
    </source>
</reference>
<evidence type="ECO:0008006" key="3">
    <source>
        <dbReference type="Google" id="ProtNLM"/>
    </source>
</evidence>
<proteinExistence type="predicted"/>
<accession>A0ABQ4NML7</accession>
<dbReference type="Gene3D" id="3.30.2000.30">
    <property type="match status" value="1"/>
</dbReference>
<protein>
    <recommendedName>
        <fullName evidence="3">DUF3168 domain-containing protein</fullName>
    </recommendedName>
</protein>
<dbReference type="Pfam" id="PF11367">
    <property type="entry name" value="Tail_completion_gp17"/>
    <property type="match status" value="1"/>
</dbReference>
<organism evidence="1 2">
    <name type="scientific">Jannaschia pagri</name>
    <dbReference type="NCBI Taxonomy" id="2829797"/>
    <lineage>
        <taxon>Bacteria</taxon>
        <taxon>Pseudomonadati</taxon>
        <taxon>Pseudomonadota</taxon>
        <taxon>Alphaproteobacteria</taxon>
        <taxon>Rhodobacterales</taxon>
        <taxon>Roseobacteraceae</taxon>
        <taxon>Jannaschia</taxon>
    </lineage>
</organism>
<name>A0ABQ4NML7_9RHOB</name>
<dbReference type="Proteomes" id="UP000786693">
    <property type="component" value="Unassembled WGS sequence"/>
</dbReference>
<comment type="caution">
    <text evidence="1">The sequence shown here is derived from an EMBL/GenBank/DDBJ whole genome shotgun (WGS) entry which is preliminary data.</text>
</comment>
<evidence type="ECO:0000313" key="2">
    <source>
        <dbReference type="Proteomes" id="UP000786693"/>
    </source>
</evidence>
<keyword evidence="2" id="KW-1185">Reference proteome</keyword>
<evidence type="ECO:0000313" key="1">
    <source>
        <dbReference type="EMBL" id="GIT95653.1"/>
    </source>
</evidence>
<dbReference type="InterPro" id="IPR053745">
    <property type="entry name" value="Viral_Tail_Comp_sf"/>
</dbReference>